<protein>
    <submittedName>
        <fullName evidence="1">Uncharacterized protein</fullName>
    </submittedName>
</protein>
<evidence type="ECO:0000313" key="1">
    <source>
        <dbReference type="EMBL" id="SPD00662.1"/>
    </source>
</evidence>
<organism evidence="1">
    <name type="scientific">Fagus sylvatica</name>
    <name type="common">Beechnut</name>
    <dbReference type="NCBI Taxonomy" id="28930"/>
    <lineage>
        <taxon>Eukaryota</taxon>
        <taxon>Viridiplantae</taxon>
        <taxon>Streptophyta</taxon>
        <taxon>Embryophyta</taxon>
        <taxon>Tracheophyta</taxon>
        <taxon>Spermatophyta</taxon>
        <taxon>Magnoliopsida</taxon>
        <taxon>eudicotyledons</taxon>
        <taxon>Gunneridae</taxon>
        <taxon>Pentapetalae</taxon>
        <taxon>rosids</taxon>
        <taxon>fabids</taxon>
        <taxon>Fagales</taxon>
        <taxon>Fagaceae</taxon>
        <taxon>Fagus</taxon>
    </lineage>
</organism>
<sequence length="87" mass="9276">MAGPSSFLPEPCTADAATNLDSGFLSLGFSPLSLPFGCSLLFSISDKRLPISLSLSAAPSNLTLSHLDWTKAMSWPWGLVMSCGLWR</sequence>
<accession>A0A2N9GM29</accession>
<gene>
    <name evidence="1" type="ORF">FSB_LOCUS28544</name>
</gene>
<reference evidence="1" key="1">
    <citation type="submission" date="2018-02" db="EMBL/GenBank/DDBJ databases">
        <authorList>
            <person name="Cohen D.B."/>
            <person name="Kent A.D."/>
        </authorList>
    </citation>
    <scope>NUCLEOTIDE SEQUENCE</scope>
</reference>
<name>A0A2N9GM29_FAGSY</name>
<dbReference type="AlphaFoldDB" id="A0A2N9GM29"/>
<dbReference type="EMBL" id="OIVN01002112">
    <property type="protein sequence ID" value="SPD00662.1"/>
    <property type="molecule type" value="Genomic_DNA"/>
</dbReference>
<proteinExistence type="predicted"/>